<evidence type="ECO:0000256" key="2">
    <source>
        <dbReference type="ARBA" id="ARBA00007886"/>
    </source>
</evidence>
<dbReference type="NCBIfam" id="TIGR02887">
    <property type="entry name" value="spore_ger_x_C"/>
    <property type="match status" value="1"/>
</dbReference>
<dbReference type="InterPro" id="IPR046953">
    <property type="entry name" value="Spore_GerAC-like_C"/>
</dbReference>
<dbReference type="InterPro" id="IPR038501">
    <property type="entry name" value="Spore_GerAC_C_sf"/>
</dbReference>
<evidence type="ECO:0000313" key="10">
    <source>
        <dbReference type="EMBL" id="MFD2761956.1"/>
    </source>
</evidence>
<dbReference type="Proteomes" id="UP001597502">
    <property type="component" value="Unassembled WGS sequence"/>
</dbReference>
<dbReference type="RefSeq" id="WP_382394980.1">
    <property type="nucleotide sequence ID" value="NZ_JBHUNA010000033.1"/>
</dbReference>
<keyword evidence="5" id="KW-0472">Membrane</keyword>
<evidence type="ECO:0000259" key="9">
    <source>
        <dbReference type="Pfam" id="PF25198"/>
    </source>
</evidence>
<dbReference type="Gene3D" id="3.30.300.210">
    <property type="entry name" value="Nutrient germinant receptor protein C, domain 3"/>
    <property type="match status" value="1"/>
</dbReference>
<accession>A0ABW5V7G1</accession>
<comment type="caution">
    <text evidence="10">The sequence shown here is derived from an EMBL/GenBank/DDBJ whole genome shotgun (WGS) entry which is preliminary data.</text>
</comment>
<keyword evidence="11" id="KW-1185">Reference proteome</keyword>
<organism evidence="10 11">
    <name type="scientific">Lentibacillus juripiscarius</name>
    <dbReference type="NCBI Taxonomy" id="257446"/>
    <lineage>
        <taxon>Bacteria</taxon>
        <taxon>Bacillati</taxon>
        <taxon>Bacillota</taxon>
        <taxon>Bacilli</taxon>
        <taxon>Bacillales</taxon>
        <taxon>Bacillaceae</taxon>
        <taxon>Lentibacillus</taxon>
    </lineage>
</organism>
<keyword evidence="4" id="KW-0732">Signal</keyword>
<feature type="domain" description="Spore germination GerAC-like C-terminal" evidence="8">
    <location>
        <begin position="199"/>
        <end position="353"/>
    </location>
</feature>
<comment type="similarity">
    <text evidence="2">Belongs to the GerABKC lipoprotein family.</text>
</comment>
<dbReference type="EMBL" id="JBHUNA010000033">
    <property type="protein sequence ID" value="MFD2761956.1"/>
    <property type="molecule type" value="Genomic_DNA"/>
</dbReference>
<evidence type="ECO:0000313" key="11">
    <source>
        <dbReference type="Proteomes" id="UP001597502"/>
    </source>
</evidence>
<proteinExistence type="inferred from homology"/>
<evidence type="ECO:0000256" key="5">
    <source>
        <dbReference type="ARBA" id="ARBA00023136"/>
    </source>
</evidence>
<keyword evidence="6" id="KW-0564">Palmitate</keyword>
<evidence type="ECO:0000256" key="3">
    <source>
        <dbReference type="ARBA" id="ARBA00022544"/>
    </source>
</evidence>
<sequence length="356" mass="40170">MGRNYVIFILFVIISMAANIDMPKKVIDQIQTVTIAGHDLAEDDKVRTTVVAPFFAKEGELQDLYYTNTASTIYKNKIKLNAQASEQLLNAKMEVILYSKELAEKGMEDYIRYLLRDPSIGANLHLAVTEGSSKDILKSFETGKGTGMYLEDLLEHNVQHGHLPLADLKEFSSHLESKSRDPFLPMLGLKDGKPYLKALALFDEDKLVDTIPIQETGVFKMLYERVSDGQYNVSSSDFEVSIQNIESSRSIKAVKKDGQVEVTINVQMKGVIREFSKDKAVSRLPAIEKKVKSDFQKNARKMVKRLQELNIDPLNIEGYVKGQVRGYSKKQFEKAYPELPVHINVDVSLTESGARR</sequence>
<feature type="domain" description="Spore germination protein N-terminal" evidence="9">
    <location>
        <begin position="24"/>
        <end position="188"/>
    </location>
</feature>
<dbReference type="InterPro" id="IPR057336">
    <property type="entry name" value="GerAC_N"/>
</dbReference>
<dbReference type="PANTHER" id="PTHR35789:SF1">
    <property type="entry name" value="SPORE GERMINATION PROTEIN B3"/>
    <property type="match status" value="1"/>
</dbReference>
<evidence type="ECO:0000256" key="7">
    <source>
        <dbReference type="ARBA" id="ARBA00023288"/>
    </source>
</evidence>
<protein>
    <submittedName>
        <fullName evidence="10">Ger(X)C family spore germination protein</fullName>
    </submittedName>
</protein>
<dbReference type="Pfam" id="PF05504">
    <property type="entry name" value="Spore_GerAC"/>
    <property type="match status" value="1"/>
</dbReference>
<name>A0ABW5V7G1_9BACI</name>
<dbReference type="Pfam" id="PF25198">
    <property type="entry name" value="Spore_GerAC_N"/>
    <property type="match status" value="1"/>
</dbReference>
<reference evidence="11" key="1">
    <citation type="journal article" date="2019" name="Int. J. Syst. Evol. Microbiol.">
        <title>The Global Catalogue of Microorganisms (GCM) 10K type strain sequencing project: providing services to taxonomists for standard genome sequencing and annotation.</title>
        <authorList>
            <consortium name="The Broad Institute Genomics Platform"/>
            <consortium name="The Broad Institute Genome Sequencing Center for Infectious Disease"/>
            <person name="Wu L."/>
            <person name="Ma J."/>
        </authorList>
    </citation>
    <scope>NUCLEOTIDE SEQUENCE [LARGE SCALE GENOMIC DNA]</scope>
    <source>
        <strain evidence="11">TISTR 1535</strain>
    </source>
</reference>
<dbReference type="InterPro" id="IPR008844">
    <property type="entry name" value="Spore_GerAC-like"/>
</dbReference>
<evidence type="ECO:0000259" key="8">
    <source>
        <dbReference type="Pfam" id="PF05504"/>
    </source>
</evidence>
<dbReference type="PANTHER" id="PTHR35789">
    <property type="entry name" value="SPORE GERMINATION PROTEIN B3"/>
    <property type="match status" value="1"/>
</dbReference>
<keyword evidence="7" id="KW-0449">Lipoprotein</keyword>
<evidence type="ECO:0000256" key="1">
    <source>
        <dbReference type="ARBA" id="ARBA00004635"/>
    </source>
</evidence>
<keyword evidence="3" id="KW-0309">Germination</keyword>
<evidence type="ECO:0000256" key="6">
    <source>
        <dbReference type="ARBA" id="ARBA00023139"/>
    </source>
</evidence>
<evidence type="ECO:0000256" key="4">
    <source>
        <dbReference type="ARBA" id="ARBA00022729"/>
    </source>
</evidence>
<gene>
    <name evidence="10" type="ORF">ACFSUO_13440</name>
</gene>
<comment type="subcellular location">
    <subcellularLocation>
        <location evidence="1">Membrane</location>
        <topology evidence="1">Lipid-anchor</topology>
    </subcellularLocation>
</comment>